<proteinExistence type="predicted"/>
<keyword evidence="2" id="KW-1185">Reference proteome</keyword>
<sequence length="76" mass="8394">PMIPPVDRPILPKVSAAWSSGWDVEARIANASTGLTREKRNRAKITKMDRVARSWDESTAMSGLQFGGLKRRACVP</sequence>
<comment type="caution">
    <text evidence="1">The sequence shown here is derived from an EMBL/GenBank/DDBJ whole genome shotgun (WGS) entry which is preliminary data.</text>
</comment>
<protein>
    <submittedName>
        <fullName evidence="1">2399_t:CDS:1</fullName>
    </submittedName>
</protein>
<evidence type="ECO:0000313" key="2">
    <source>
        <dbReference type="Proteomes" id="UP000789525"/>
    </source>
</evidence>
<name>A0ACA9R1Z6_9GLOM</name>
<organism evidence="1 2">
    <name type="scientific">Acaulospora colombiana</name>
    <dbReference type="NCBI Taxonomy" id="27376"/>
    <lineage>
        <taxon>Eukaryota</taxon>
        <taxon>Fungi</taxon>
        <taxon>Fungi incertae sedis</taxon>
        <taxon>Mucoromycota</taxon>
        <taxon>Glomeromycotina</taxon>
        <taxon>Glomeromycetes</taxon>
        <taxon>Diversisporales</taxon>
        <taxon>Acaulosporaceae</taxon>
        <taxon>Acaulospora</taxon>
    </lineage>
</organism>
<feature type="non-terminal residue" evidence="1">
    <location>
        <position position="1"/>
    </location>
</feature>
<reference evidence="1" key="1">
    <citation type="submission" date="2021-06" db="EMBL/GenBank/DDBJ databases">
        <authorList>
            <person name="Kallberg Y."/>
            <person name="Tangrot J."/>
            <person name="Rosling A."/>
        </authorList>
    </citation>
    <scope>NUCLEOTIDE SEQUENCE</scope>
    <source>
        <strain evidence="1">CL356</strain>
    </source>
</reference>
<gene>
    <name evidence="1" type="ORF">ACOLOM_LOCUS13902</name>
</gene>
<evidence type="ECO:0000313" key="1">
    <source>
        <dbReference type="EMBL" id="CAG8772838.1"/>
    </source>
</evidence>
<accession>A0ACA9R1Z6</accession>
<dbReference type="Proteomes" id="UP000789525">
    <property type="component" value="Unassembled WGS sequence"/>
</dbReference>
<dbReference type="EMBL" id="CAJVPT010066089">
    <property type="protein sequence ID" value="CAG8772838.1"/>
    <property type="molecule type" value="Genomic_DNA"/>
</dbReference>